<comment type="caution">
    <text evidence="2">The sequence shown here is derived from an EMBL/GenBank/DDBJ whole genome shotgun (WGS) entry which is preliminary data.</text>
</comment>
<dbReference type="PANTHER" id="PTHR33375">
    <property type="entry name" value="CHROMOSOME-PARTITIONING PROTEIN PARB-RELATED"/>
    <property type="match status" value="1"/>
</dbReference>
<dbReference type="InterPro" id="IPR036086">
    <property type="entry name" value="ParB/Sulfiredoxin_sf"/>
</dbReference>
<dbReference type="InterPro" id="IPR050336">
    <property type="entry name" value="Chromosome_partition/occlusion"/>
</dbReference>
<dbReference type="EMBL" id="VSSQ01000421">
    <property type="protein sequence ID" value="MPL94270.1"/>
    <property type="molecule type" value="Genomic_DNA"/>
</dbReference>
<gene>
    <name evidence="2" type="ORF">SDC9_40420</name>
</gene>
<name>A0A644VST0_9ZZZZ</name>
<protein>
    <submittedName>
        <fullName evidence="2">Uncharacterized protein</fullName>
    </submittedName>
</protein>
<evidence type="ECO:0000313" key="2">
    <source>
        <dbReference type="EMBL" id="MPL94270.1"/>
    </source>
</evidence>
<dbReference type="SUPFAM" id="SSF109709">
    <property type="entry name" value="KorB DNA-binding domain-like"/>
    <property type="match status" value="1"/>
</dbReference>
<sequence length="246" mass="27942">MRPSPHQETRKAETRYEIISGYRRKAACALVDVFDMPVIVGNLDDDAAIIAMTDTNIQRKNLLPSKKALAYKMRLEATDSKQGQPSKNQGRVVPNSFGTRSTEILSEGESYKQIQRYIRLTNLTHPLLEMVDNRRIAFNTTAELSCLAGKEQNDLVEDIQREDCTRSLSQAIRLKKLSQDGKPDIGAGSTILSEGKGRQTSKLAIRYSAFQKYYPATATPRKIETDLIKLLEERQRRRERGKPQER</sequence>
<dbReference type="GO" id="GO:0005694">
    <property type="term" value="C:chromosome"/>
    <property type="evidence" value="ECO:0007669"/>
    <property type="project" value="TreeGrafter"/>
</dbReference>
<dbReference type="AlphaFoldDB" id="A0A644VST0"/>
<proteinExistence type="predicted"/>
<feature type="region of interest" description="Disordered" evidence="1">
    <location>
        <begin position="77"/>
        <end position="99"/>
    </location>
</feature>
<reference evidence="2" key="1">
    <citation type="submission" date="2019-08" db="EMBL/GenBank/DDBJ databases">
        <authorList>
            <person name="Kucharzyk K."/>
            <person name="Murdoch R.W."/>
            <person name="Higgins S."/>
            <person name="Loffler F."/>
        </authorList>
    </citation>
    <scope>NUCLEOTIDE SEQUENCE</scope>
</reference>
<feature type="compositionally biased region" description="Polar residues" evidence="1">
    <location>
        <begin position="80"/>
        <end position="89"/>
    </location>
</feature>
<organism evidence="2">
    <name type="scientific">bioreactor metagenome</name>
    <dbReference type="NCBI Taxonomy" id="1076179"/>
    <lineage>
        <taxon>unclassified sequences</taxon>
        <taxon>metagenomes</taxon>
        <taxon>ecological metagenomes</taxon>
    </lineage>
</organism>
<dbReference type="Gene3D" id="1.10.10.2830">
    <property type="match status" value="1"/>
</dbReference>
<evidence type="ECO:0000256" key="1">
    <source>
        <dbReference type="SAM" id="MobiDB-lite"/>
    </source>
</evidence>
<dbReference type="SUPFAM" id="SSF110849">
    <property type="entry name" value="ParB/Sulfiredoxin"/>
    <property type="match status" value="1"/>
</dbReference>
<dbReference type="PANTHER" id="PTHR33375:SF1">
    <property type="entry name" value="CHROMOSOME-PARTITIONING PROTEIN PARB-RELATED"/>
    <property type="match status" value="1"/>
</dbReference>
<accession>A0A644VST0</accession>
<dbReference type="GO" id="GO:0007059">
    <property type="term" value="P:chromosome segregation"/>
    <property type="evidence" value="ECO:0007669"/>
    <property type="project" value="TreeGrafter"/>
</dbReference>